<evidence type="ECO:0000256" key="8">
    <source>
        <dbReference type="PIRSR" id="PIRSR000862-1"/>
    </source>
</evidence>
<dbReference type="InterPro" id="IPR006693">
    <property type="entry name" value="AB_hydrolase_lipase"/>
</dbReference>
<feature type="domain" description="Partial AB-hydrolase lipase" evidence="10">
    <location>
        <begin position="46"/>
        <end position="106"/>
    </location>
</feature>
<dbReference type="InterPro" id="IPR025483">
    <property type="entry name" value="Lipase_euk"/>
</dbReference>
<evidence type="ECO:0000313" key="12">
    <source>
        <dbReference type="Proteomes" id="UP001374579"/>
    </source>
</evidence>
<evidence type="ECO:0000256" key="7">
    <source>
        <dbReference type="PIRNR" id="PIRNR000862"/>
    </source>
</evidence>
<evidence type="ECO:0000256" key="9">
    <source>
        <dbReference type="SAM" id="SignalP"/>
    </source>
</evidence>
<dbReference type="FunFam" id="3.40.50.1820:FF:000021">
    <property type="entry name" value="Lipase"/>
    <property type="match status" value="1"/>
</dbReference>
<dbReference type="Pfam" id="PF04083">
    <property type="entry name" value="Abhydro_lipase"/>
    <property type="match status" value="1"/>
</dbReference>
<keyword evidence="4 7" id="KW-0442">Lipid degradation</keyword>
<evidence type="ECO:0000256" key="1">
    <source>
        <dbReference type="ARBA" id="ARBA00010701"/>
    </source>
</evidence>
<dbReference type="GO" id="GO:0016788">
    <property type="term" value="F:hydrolase activity, acting on ester bonds"/>
    <property type="evidence" value="ECO:0007669"/>
    <property type="project" value="InterPro"/>
</dbReference>
<dbReference type="PANTHER" id="PTHR11005">
    <property type="entry name" value="LYSOSOMAL ACID LIPASE-RELATED"/>
    <property type="match status" value="1"/>
</dbReference>
<comment type="similarity">
    <text evidence="1 7">Belongs to the AB hydrolase superfamily. Lipase family.</text>
</comment>
<accession>A0AAN9BXB5</accession>
<evidence type="ECO:0000259" key="10">
    <source>
        <dbReference type="Pfam" id="PF04083"/>
    </source>
</evidence>
<feature type="active site" description="Charge relay system" evidence="8">
    <location>
        <position position="385"/>
    </location>
</feature>
<feature type="active site" description="Nucleophile" evidence="8">
    <location>
        <position position="182"/>
    </location>
</feature>
<keyword evidence="3 7" id="KW-0378">Hydrolase</keyword>
<organism evidence="11 12">
    <name type="scientific">Littorina saxatilis</name>
    <dbReference type="NCBI Taxonomy" id="31220"/>
    <lineage>
        <taxon>Eukaryota</taxon>
        <taxon>Metazoa</taxon>
        <taxon>Spiralia</taxon>
        <taxon>Lophotrochozoa</taxon>
        <taxon>Mollusca</taxon>
        <taxon>Gastropoda</taxon>
        <taxon>Caenogastropoda</taxon>
        <taxon>Littorinimorpha</taxon>
        <taxon>Littorinoidea</taxon>
        <taxon>Littorinidae</taxon>
        <taxon>Littorina</taxon>
    </lineage>
</organism>
<protein>
    <recommendedName>
        <fullName evidence="7">Lipase</fullName>
    </recommendedName>
</protein>
<keyword evidence="2 9" id="KW-0732">Signal</keyword>
<sequence>MKRLQFLAVAGWVGVSLMFAVTSSIPTTGNDKHHYRVDPEIFMDPTELITSKGYPCENHYIITQDGFILNMQRIPHGRQRQKITGPQPVVILQHGLIGSSYNWLDNLANESLSYLLADRGADVWLGNIRGNTFSRNHTTLKPEQEQFWDWTYDEMAALDLPAMFDHVRHTTGQEQVHYVGHSQGTMIGFAAFSTNLTLAAMVKRFYALAPVANVGNIKSPIKALAPYSSDLSKFVDMIGHGEFDKYNRAWRRFVSRDVCQKLGQVLCEDDLFVIGGADKIAMNISRVPVYMAHSPGGTSVKNIMHFAQGVNYKKFQMFDYGSAEANQAKYGRPTPPPYLPENVKVPIVAYSAGQDILADPADVAWLLQRIKSSLVASHYIPFWDHLDFIFGFDAPKYCYNDIIKWIFQ</sequence>
<feature type="signal peptide" evidence="9">
    <location>
        <begin position="1"/>
        <end position="24"/>
    </location>
</feature>
<evidence type="ECO:0000256" key="4">
    <source>
        <dbReference type="ARBA" id="ARBA00022963"/>
    </source>
</evidence>
<dbReference type="EMBL" id="JBAMIC010000002">
    <property type="protein sequence ID" value="KAK7113542.1"/>
    <property type="molecule type" value="Genomic_DNA"/>
</dbReference>
<dbReference type="Gene3D" id="3.40.50.1820">
    <property type="entry name" value="alpha/beta hydrolase"/>
    <property type="match status" value="1"/>
</dbReference>
<gene>
    <name evidence="11" type="ORF">V1264_012813</name>
</gene>
<dbReference type="InterPro" id="IPR029058">
    <property type="entry name" value="AB_hydrolase_fold"/>
</dbReference>
<dbReference type="PIRSF" id="PIRSF000862">
    <property type="entry name" value="Steryl_ester_lip"/>
    <property type="match status" value="1"/>
</dbReference>
<dbReference type="SUPFAM" id="SSF53474">
    <property type="entry name" value="alpha/beta-Hydrolases"/>
    <property type="match status" value="1"/>
</dbReference>
<evidence type="ECO:0000313" key="11">
    <source>
        <dbReference type="EMBL" id="KAK7113542.1"/>
    </source>
</evidence>
<reference evidence="11 12" key="1">
    <citation type="submission" date="2024-02" db="EMBL/GenBank/DDBJ databases">
        <title>Chromosome-scale genome assembly of the rough periwinkle Littorina saxatilis.</title>
        <authorList>
            <person name="De Jode A."/>
            <person name="Faria R."/>
            <person name="Formenti G."/>
            <person name="Sims Y."/>
            <person name="Smith T.P."/>
            <person name="Tracey A."/>
            <person name="Wood J.M.D."/>
            <person name="Zagrodzka Z.B."/>
            <person name="Johannesson K."/>
            <person name="Butlin R.K."/>
            <person name="Leder E.H."/>
        </authorList>
    </citation>
    <scope>NUCLEOTIDE SEQUENCE [LARGE SCALE GENOMIC DNA]</scope>
    <source>
        <strain evidence="11">Snail1</strain>
        <tissue evidence="11">Muscle</tissue>
    </source>
</reference>
<keyword evidence="6" id="KW-0325">Glycoprotein</keyword>
<dbReference type="GO" id="GO:0016042">
    <property type="term" value="P:lipid catabolic process"/>
    <property type="evidence" value="ECO:0007669"/>
    <property type="project" value="UniProtKB-KW"/>
</dbReference>
<keyword evidence="5" id="KW-0443">Lipid metabolism</keyword>
<dbReference type="AlphaFoldDB" id="A0AAN9BXB5"/>
<feature type="active site" description="Charge relay system" evidence="8">
    <location>
        <position position="355"/>
    </location>
</feature>
<comment type="caution">
    <text evidence="11">The sequence shown here is derived from an EMBL/GenBank/DDBJ whole genome shotgun (WGS) entry which is preliminary data.</text>
</comment>
<dbReference type="Proteomes" id="UP001374579">
    <property type="component" value="Unassembled WGS sequence"/>
</dbReference>
<feature type="chain" id="PRO_5043049978" description="Lipase" evidence="9">
    <location>
        <begin position="25"/>
        <end position="408"/>
    </location>
</feature>
<evidence type="ECO:0000256" key="3">
    <source>
        <dbReference type="ARBA" id="ARBA00022801"/>
    </source>
</evidence>
<evidence type="ECO:0000256" key="6">
    <source>
        <dbReference type="ARBA" id="ARBA00023180"/>
    </source>
</evidence>
<name>A0AAN9BXB5_9CAEN</name>
<keyword evidence="12" id="KW-1185">Reference proteome</keyword>
<proteinExistence type="inferred from homology"/>
<evidence type="ECO:0000256" key="2">
    <source>
        <dbReference type="ARBA" id="ARBA00022729"/>
    </source>
</evidence>
<evidence type="ECO:0000256" key="5">
    <source>
        <dbReference type="ARBA" id="ARBA00023098"/>
    </source>
</evidence>